<feature type="domain" description="CdvA-like coiled-coil" evidence="2">
    <location>
        <begin position="85"/>
        <end position="206"/>
    </location>
</feature>
<protein>
    <recommendedName>
        <fullName evidence="2">CdvA-like coiled-coil domain-containing protein</fullName>
    </recommendedName>
</protein>
<evidence type="ECO:0000256" key="1">
    <source>
        <dbReference type="SAM" id="MobiDB-lite"/>
    </source>
</evidence>
<sequence length="225" mass="25950">MEISFVEQFVGSHVQDPFGRVVGTLVSVYSNIDGEVEAVELALGENKFTTVPAERLGKKDGKLVIMPLWMSEARSVYRKLDTAMRRLKALETMSNNDDFNPDLVAEAKKKVEQQMSKLKERLADVKRMIRERINELEDQMIQMEKALVNLQMSYIAGEISERRYQQAAATIRQQKEIVNEEKRALKEWLEKLERLEREPAEVREQPKAVEPPQTSTTPIMIDLQD</sequence>
<proteinExistence type="predicted"/>
<dbReference type="eggNOG" id="arCOG04054">
    <property type="taxonomic scope" value="Archaea"/>
</dbReference>
<gene>
    <name evidence="3" type="ordered locus">Igni_0996</name>
</gene>
<name>A8AB73_IGNH4</name>
<feature type="region of interest" description="Disordered" evidence="1">
    <location>
        <begin position="197"/>
        <end position="225"/>
    </location>
</feature>
<dbReference type="EMBL" id="CP000816">
    <property type="protein sequence ID" value="ABU82175.1"/>
    <property type="molecule type" value="Genomic_DNA"/>
</dbReference>
<dbReference type="Pfam" id="PF18822">
    <property type="entry name" value="CdvA"/>
    <property type="match status" value="1"/>
</dbReference>
<dbReference type="AlphaFoldDB" id="A8AB73"/>
<keyword evidence="4" id="KW-1185">Reference proteome</keyword>
<evidence type="ECO:0000313" key="4">
    <source>
        <dbReference type="Proteomes" id="UP000000262"/>
    </source>
</evidence>
<organism evidence="3 4">
    <name type="scientific">Ignicoccus hospitalis (strain KIN4/I / DSM 18386 / JCM 14125)</name>
    <dbReference type="NCBI Taxonomy" id="453591"/>
    <lineage>
        <taxon>Archaea</taxon>
        <taxon>Thermoproteota</taxon>
        <taxon>Thermoprotei</taxon>
        <taxon>Desulfurococcales</taxon>
        <taxon>Desulfurococcaceae</taxon>
        <taxon>Ignicoccus</taxon>
    </lineage>
</organism>
<dbReference type="GeneID" id="5563056"/>
<evidence type="ECO:0000259" key="2">
    <source>
        <dbReference type="Pfam" id="PF18822"/>
    </source>
</evidence>
<reference evidence="3 4" key="1">
    <citation type="journal article" date="2008" name="Genome Biol.">
        <title>A genomic analysis of the archaeal system Ignicoccus hospitalis-Nanoarchaeum equitans.</title>
        <authorList>
            <person name="Podar M."/>
            <person name="Anderson I."/>
            <person name="Makarova K.S."/>
            <person name="Elkins J.G."/>
            <person name="Ivanova N."/>
            <person name="Wall M.A."/>
            <person name="Lykidis A."/>
            <person name="Mavromatis K."/>
            <person name="Sun H."/>
            <person name="Hudson M.E."/>
            <person name="Chen W."/>
            <person name="Deciu C."/>
            <person name="Hutchison D."/>
            <person name="Eads J.R."/>
            <person name="Anderson A."/>
            <person name="Fernandes F."/>
            <person name="Szeto E."/>
            <person name="Lapidus A."/>
            <person name="Kyrpides N.C."/>
            <person name="Saier M.H.Jr."/>
            <person name="Richardson P.M."/>
            <person name="Rachel R."/>
            <person name="Huber H."/>
            <person name="Eisen J.A."/>
            <person name="Koonin E.V."/>
            <person name="Keller M."/>
            <person name="Stetter K.O."/>
        </authorList>
    </citation>
    <scope>NUCLEOTIDE SEQUENCE [LARGE SCALE GENOMIC DNA]</scope>
    <source>
        <strain evidence="4">KIN4/I / DSM 18386 / JCM 14125</strain>
    </source>
</reference>
<dbReference type="PhylomeDB" id="A8AB73"/>
<dbReference type="RefSeq" id="WP_012123139.1">
    <property type="nucleotide sequence ID" value="NC_009776.1"/>
</dbReference>
<dbReference type="InterPro" id="IPR041461">
    <property type="entry name" value="CdvA_CC"/>
</dbReference>
<feature type="compositionally biased region" description="Basic and acidic residues" evidence="1">
    <location>
        <begin position="197"/>
        <end position="207"/>
    </location>
</feature>
<dbReference type="OrthoDB" id="18978at2157"/>
<dbReference type="HOGENOM" id="CLU_100857_0_0_2"/>
<dbReference type="STRING" id="453591.Igni_0996"/>
<dbReference type="KEGG" id="iho:Igni_0996"/>
<dbReference type="Proteomes" id="UP000000262">
    <property type="component" value="Chromosome"/>
</dbReference>
<accession>A8AB73</accession>
<evidence type="ECO:0000313" key="3">
    <source>
        <dbReference type="EMBL" id="ABU82175.1"/>
    </source>
</evidence>